<sequence length="204" mass="22894">MVADIENVFKFAFKDKNWIIKMLIGGVLAIIPVVNFIVFGYVLKVLKDAKEGKEARLPEWEDFGALFKDGLTVFIIVLAYALIICIIWLIGILISIIPVIGCLSLLLFPILIAALILIPPAANISLCRYLDKGTIKEALKLKEVLEEFKSKFSDYLMVTLINAAIGLIASVTFCLAPFIYFWLWLITARLFGEIYGTRPTKFSI</sequence>
<dbReference type="Pfam" id="PF13197">
    <property type="entry name" value="DUF4013"/>
    <property type="match status" value="1"/>
</dbReference>
<keyword evidence="1" id="KW-0812">Transmembrane</keyword>
<evidence type="ECO:0000313" key="2">
    <source>
        <dbReference type="EMBL" id="PIU41890.1"/>
    </source>
</evidence>
<dbReference type="Proteomes" id="UP000230052">
    <property type="component" value="Unassembled WGS sequence"/>
</dbReference>
<evidence type="ECO:0008006" key="4">
    <source>
        <dbReference type="Google" id="ProtNLM"/>
    </source>
</evidence>
<dbReference type="EMBL" id="PEWV01000030">
    <property type="protein sequence ID" value="PIU41890.1"/>
    <property type="molecule type" value="Genomic_DNA"/>
</dbReference>
<comment type="caution">
    <text evidence="2">The sequence shown here is derived from an EMBL/GenBank/DDBJ whole genome shotgun (WGS) entry which is preliminary data.</text>
</comment>
<proteinExistence type="predicted"/>
<evidence type="ECO:0000313" key="3">
    <source>
        <dbReference type="Proteomes" id="UP000230052"/>
    </source>
</evidence>
<dbReference type="AlphaFoldDB" id="A0A2J0KZP3"/>
<feature type="transmembrane region" description="Helical" evidence="1">
    <location>
        <begin position="96"/>
        <end position="118"/>
    </location>
</feature>
<evidence type="ECO:0000256" key="1">
    <source>
        <dbReference type="SAM" id="Phobius"/>
    </source>
</evidence>
<keyword evidence="1" id="KW-1133">Transmembrane helix</keyword>
<organism evidence="2 3">
    <name type="scientific">Candidatus Aquitaenariimonas noxiae</name>
    <dbReference type="NCBI Taxonomy" id="1974741"/>
    <lineage>
        <taxon>Bacteria</taxon>
        <taxon>Pseudomonadati</taxon>
        <taxon>Candidatus Omnitrophota</taxon>
        <taxon>Candidatus Aquitaenariimonas</taxon>
    </lineage>
</organism>
<gene>
    <name evidence="2" type="ORF">COS99_03060</name>
</gene>
<dbReference type="InterPro" id="IPR025098">
    <property type="entry name" value="DUF4013"/>
</dbReference>
<keyword evidence="1" id="KW-0472">Membrane</keyword>
<feature type="transmembrane region" description="Helical" evidence="1">
    <location>
        <begin position="155"/>
        <end position="183"/>
    </location>
</feature>
<reference evidence="2 3" key="1">
    <citation type="submission" date="2017-09" db="EMBL/GenBank/DDBJ databases">
        <title>Depth-based differentiation of microbial function through sediment-hosted aquifers and enrichment of novel symbionts in the deep terrestrial subsurface.</title>
        <authorList>
            <person name="Probst A.J."/>
            <person name="Ladd B."/>
            <person name="Jarett J.K."/>
            <person name="Geller-Mcgrath D.E."/>
            <person name="Sieber C.M."/>
            <person name="Emerson J.B."/>
            <person name="Anantharaman K."/>
            <person name="Thomas B.C."/>
            <person name="Malmstrom R."/>
            <person name="Stieglmeier M."/>
            <person name="Klingl A."/>
            <person name="Woyke T."/>
            <person name="Ryan C.M."/>
            <person name="Banfield J.F."/>
        </authorList>
    </citation>
    <scope>NUCLEOTIDE SEQUENCE [LARGE SCALE GENOMIC DNA]</scope>
    <source>
        <strain evidence="2">CG07_land_8_20_14_0_80_42_15</strain>
    </source>
</reference>
<feature type="transmembrane region" description="Helical" evidence="1">
    <location>
        <begin position="71"/>
        <end position="90"/>
    </location>
</feature>
<protein>
    <recommendedName>
        <fullName evidence="4">DUF4013 domain-containing protein</fullName>
    </recommendedName>
</protein>
<feature type="transmembrane region" description="Helical" evidence="1">
    <location>
        <begin position="18"/>
        <end position="43"/>
    </location>
</feature>
<accession>A0A2J0KZP3</accession>
<name>A0A2J0KZP3_9BACT</name>